<evidence type="ECO:0000256" key="3">
    <source>
        <dbReference type="ARBA" id="ARBA00023163"/>
    </source>
</evidence>
<comment type="caution">
    <text evidence="6">The sequence shown here is derived from an EMBL/GenBank/DDBJ whole genome shotgun (WGS) entry which is preliminary data.</text>
</comment>
<dbReference type="PANTHER" id="PTHR31719">
    <property type="entry name" value="NAC TRANSCRIPTION FACTOR 56"/>
    <property type="match status" value="1"/>
</dbReference>
<dbReference type="STRING" id="3775.A0A1Q3APF2"/>
<evidence type="ECO:0000256" key="1">
    <source>
        <dbReference type="ARBA" id="ARBA00023015"/>
    </source>
</evidence>
<keyword evidence="1" id="KW-0805">Transcription regulation</keyword>
<dbReference type="Gene3D" id="2.170.150.80">
    <property type="entry name" value="NAC domain"/>
    <property type="match status" value="1"/>
</dbReference>
<dbReference type="SUPFAM" id="SSF101941">
    <property type="entry name" value="NAC domain"/>
    <property type="match status" value="1"/>
</dbReference>
<sequence length="129" mass="14868">MPLPVQVVHEIDAKELYSKDPRSLESSLFCGDREWFFFIRKDGSFNGNFSDKTNRTVKVGDGIGFWRTLGEKIPIHNSSGHVFAFKINFTYYSGITSKKTSKKTQWQMDIYQLDGEVRSHVSLSKYGFL</sequence>
<gene>
    <name evidence="6" type="ORF">CFOL_v3_01042</name>
</gene>
<proteinExistence type="predicted"/>
<keyword evidence="7" id="KW-1185">Reference proteome</keyword>
<dbReference type="OrthoDB" id="1848022at2759"/>
<evidence type="ECO:0000313" key="6">
    <source>
        <dbReference type="EMBL" id="GAV57505.1"/>
    </source>
</evidence>
<dbReference type="PANTHER" id="PTHR31719:SF123">
    <property type="entry name" value="NAC DOMAIN-CONTAINING PROTEIN"/>
    <property type="match status" value="1"/>
</dbReference>
<dbReference type="GO" id="GO:0003677">
    <property type="term" value="F:DNA binding"/>
    <property type="evidence" value="ECO:0007669"/>
    <property type="project" value="UniProtKB-KW"/>
</dbReference>
<protein>
    <submittedName>
        <fullName evidence="6">NAM domain-containing protein</fullName>
    </submittedName>
</protein>
<dbReference type="AlphaFoldDB" id="A0A1Q3APF2"/>
<dbReference type="PROSITE" id="PS51005">
    <property type="entry name" value="NAC"/>
    <property type="match status" value="1"/>
</dbReference>
<evidence type="ECO:0000313" key="7">
    <source>
        <dbReference type="Proteomes" id="UP000187406"/>
    </source>
</evidence>
<name>A0A1Q3APF2_CEPFO</name>
<dbReference type="InParanoid" id="A0A1Q3APF2"/>
<dbReference type="EMBL" id="BDDD01000034">
    <property type="protein sequence ID" value="GAV57505.1"/>
    <property type="molecule type" value="Genomic_DNA"/>
</dbReference>
<feature type="domain" description="NAC" evidence="5">
    <location>
        <begin position="1"/>
        <end position="129"/>
    </location>
</feature>
<evidence type="ECO:0000256" key="4">
    <source>
        <dbReference type="ARBA" id="ARBA00023242"/>
    </source>
</evidence>
<keyword evidence="3" id="KW-0804">Transcription</keyword>
<dbReference type="InterPro" id="IPR003441">
    <property type="entry name" value="NAC-dom"/>
</dbReference>
<accession>A0A1Q3APF2</accession>
<keyword evidence="4" id="KW-0539">Nucleus</keyword>
<dbReference type="GO" id="GO:0006355">
    <property type="term" value="P:regulation of DNA-templated transcription"/>
    <property type="evidence" value="ECO:0007669"/>
    <property type="project" value="InterPro"/>
</dbReference>
<dbReference type="GO" id="GO:0048731">
    <property type="term" value="P:system development"/>
    <property type="evidence" value="ECO:0007669"/>
    <property type="project" value="TreeGrafter"/>
</dbReference>
<evidence type="ECO:0000259" key="5">
    <source>
        <dbReference type="PROSITE" id="PS51005"/>
    </source>
</evidence>
<evidence type="ECO:0000256" key="2">
    <source>
        <dbReference type="ARBA" id="ARBA00023125"/>
    </source>
</evidence>
<dbReference type="Proteomes" id="UP000187406">
    <property type="component" value="Unassembled WGS sequence"/>
</dbReference>
<reference evidence="7" key="1">
    <citation type="submission" date="2016-04" db="EMBL/GenBank/DDBJ databases">
        <title>Cephalotus genome sequencing.</title>
        <authorList>
            <person name="Fukushima K."/>
            <person name="Hasebe M."/>
            <person name="Fang X."/>
        </authorList>
    </citation>
    <scope>NUCLEOTIDE SEQUENCE [LARGE SCALE GENOMIC DNA]</scope>
    <source>
        <strain evidence="7">cv. St1</strain>
    </source>
</reference>
<organism evidence="6 7">
    <name type="scientific">Cephalotus follicularis</name>
    <name type="common">Albany pitcher plant</name>
    <dbReference type="NCBI Taxonomy" id="3775"/>
    <lineage>
        <taxon>Eukaryota</taxon>
        <taxon>Viridiplantae</taxon>
        <taxon>Streptophyta</taxon>
        <taxon>Embryophyta</taxon>
        <taxon>Tracheophyta</taxon>
        <taxon>Spermatophyta</taxon>
        <taxon>Magnoliopsida</taxon>
        <taxon>eudicotyledons</taxon>
        <taxon>Gunneridae</taxon>
        <taxon>Pentapetalae</taxon>
        <taxon>rosids</taxon>
        <taxon>fabids</taxon>
        <taxon>Oxalidales</taxon>
        <taxon>Cephalotaceae</taxon>
        <taxon>Cephalotus</taxon>
    </lineage>
</organism>
<dbReference type="InterPro" id="IPR036093">
    <property type="entry name" value="NAC_dom_sf"/>
</dbReference>
<dbReference type="Pfam" id="PF02365">
    <property type="entry name" value="NAM"/>
    <property type="match status" value="1"/>
</dbReference>
<keyword evidence="2" id="KW-0238">DNA-binding</keyword>